<sequence length="407" mass="45651">MTMSRVSTLSIRLYGELIGTITNVGSDRSLFAFTEEYIANQNRPILSLGFKDSLGELITDFKTYQKQLMPFFSNLLPEDAMRKYLAERAGVNPEREFFLLWVLGQDLPGAISVEPADGEMLPPNVHEPLEKHSERERALRFSLAGVQLKFSAIKQANGGLTVPVDGAGGSWIVKLPWSAHEGVPENEFSMMELARLVGIDVPDNKLIKIEEVENIPAGIERYGNTAFSIKRFDRAEDGSAIHIEDFAQIFGVYPHDKYKKATMRNIANVIGIEGGERDVAELIRRIVFNALIGNADMHLKNWSLIYNDPRIASIAPAYDFVSTIPYIKDNAMALKVSRSKRFDEFSFDELVHMAAKAMLPEKLVLDTARETIALFHEHWAAEKTNLPHARSVVDAIDKHIKVLPIAQ</sequence>
<name>A0ABY2ULT5_9GAMM</name>
<evidence type="ECO:0000313" key="7">
    <source>
        <dbReference type="Proteomes" id="UP000306791"/>
    </source>
</evidence>
<dbReference type="Gene3D" id="1.10.1070.20">
    <property type="match status" value="1"/>
</dbReference>
<evidence type="ECO:0000256" key="3">
    <source>
        <dbReference type="ARBA" id="ARBA00022777"/>
    </source>
</evidence>
<proteinExistence type="inferred from homology"/>
<keyword evidence="7" id="KW-1185">Reference proteome</keyword>
<dbReference type="NCBIfam" id="TIGR03071">
    <property type="entry name" value="couple_hipA"/>
    <property type="match status" value="1"/>
</dbReference>
<dbReference type="Pfam" id="PF07804">
    <property type="entry name" value="HipA_C"/>
    <property type="match status" value="1"/>
</dbReference>
<evidence type="ECO:0000313" key="6">
    <source>
        <dbReference type="EMBL" id="TLM79157.1"/>
    </source>
</evidence>
<feature type="domain" description="HipA N-terminal subdomain 1" evidence="5">
    <location>
        <begin position="9"/>
        <end position="113"/>
    </location>
</feature>
<comment type="similarity">
    <text evidence="1">Belongs to the HipA Ser/Thr kinase family.</text>
</comment>
<dbReference type="InterPro" id="IPR017508">
    <property type="entry name" value="HipA_N1"/>
</dbReference>
<keyword evidence="2" id="KW-0808">Transferase</keyword>
<gene>
    <name evidence="6" type="ORF">FDY93_03355</name>
</gene>
<dbReference type="Proteomes" id="UP000306791">
    <property type="component" value="Unassembled WGS sequence"/>
</dbReference>
<reference evidence="6 7" key="1">
    <citation type="submission" date="2019-05" db="EMBL/GenBank/DDBJ databases">
        <title>Microbulbifer harenosus sp. nov., an alginate-degrading bacterium isolated from coastal sand.</title>
        <authorList>
            <person name="Huang H."/>
            <person name="Mo K."/>
            <person name="Bao S."/>
        </authorList>
    </citation>
    <scope>NUCLEOTIDE SEQUENCE [LARGE SCALE GENOMIC DNA]</scope>
    <source>
        <strain evidence="6 7">HB161719</strain>
    </source>
</reference>
<keyword evidence="3" id="KW-0418">Kinase</keyword>
<dbReference type="PANTHER" id="PTHR37419:SF1">
    <property type="entry name" value="SERINE_THREONINE-PROTEIN KINASE TOXIN HIPA"/>
    <property type="match status" value="1"/>
</dbReference>
<comment type="caution">
    <text evidence="6">The sequence shown here is derived from an EMBL/GenBank/DDBJ whole genome shotgun (WGS) entry which is preliminary data.</text>
</comment>
<accession>A0ABY2ULT5</accession>
<dbReference type="EMBL" id="VANI01000004">
    <property type="protein sequence ID" value="TLM79157.1"/>
    <property type="molecule type" value="Genomic_DNA"/>
</dbReference>
<dbReference type="InterPro" id="IPR012893">
    <property type="entry name" value="HipA-like_C"/>
</dbReference>
<feature type="domain" description="HipA-like C-terminal" evidence="4">
    <location>
        <begin position="141"/>
        <end position="379"/>
    </location>
</feature>
<evidence type="ECO:0000259" key="4">
    <source>
        <dbReference type="Pfam" id="PF07804"/>
    </source>
</evidence>
<protein>
    <submittedName>
        <fullName evidence="6">Type II toxin-antitoxin system HipA family toxin</fullName>
    </submittedName>
</protein>
<evidence type="ECO:0000256" key="2">
    <source>
        <dbReference type="ARBA" id="ARBA00022679"/>
    </source>
</evidence>
<evidence type="ECO:0000259" key="5">
    <source>
        <dbReference type="Pfam" id="PF13657"/>
    </source>
</evidence>
<dbReference type="InterPro" id="IPR052028">
    <property type="entry name" value="HipA_Ser/Thr_kinase"/>
</dbReference>
<evidence type="ECO:0000256" key="1">
    <source>
        <dbReference type="ARBA" id="ARBA00010164"/>
    </source>
</evidence>
<organism evidence="6 7">
    <name type="scientific">Microbulbifer harenosus</name>
    <dbReference type="NCBI Taxonomy" id="2576840"/>
    <lineage>
        <taxon>Bacteria</taxon>
        <taxon>Pseudomonadati</taxon>
        <taxon>Pseudomonadota</taxon>
        <taxon>Gammaproteobacteria</taxon>
        <taxon>Cellvibrionales</taxon>
        <taxon>Microbulbiferaceae</taxon>
        <taxon>Microbulbifer</taxon>
    </lineage>
</organism>
<dbReference type="PANTHER" id="PTHR37419">
    <property type="entry name" value="SERINE/THREONINE-PROTEIN KINASE TOXIN HIPA"/>
    <property type="match status" value="1"/>
</dbReference>
<dbReference type="Pfam" id="PF13657">
    <property type="entry name" value="Couple_hipA"/>
    <property type="match status" value="1"/>
</dbReference>